<dbReference type="InterPro" id="IPR007568">
    <property type="entry name" value="RTA1"/>
</dbReference>
<organism evidence="6 7">
    <name type="scientific">Cladophialophora psammophila CBS 110553</name>
    <dbReference type="NCBI Taxonomy" id="1182543"/>
    <lineage>
        <taxon>Eukaryota</taxon>
        <taxon>Fungi</taxon>
        <taxon>Dikarya</taxon>
        <taxon>Ascomycota</taxon>
        <taxon>Pezizomycotina</taxon>
        <taxon>Eurotiomycetes</taxon>
        <taxon>Chaetothyriomycetidae</taxon>
        <taxon>Chaetothyriales</taxon>
        <taxon>Herpotrichiellaceae</taxon>
        <taxon>Cladophialophora</taxon>
    </lineage>
</organism>
<keyword evidence="4 5" id="KW-0472">Membrane</keyword>
<comment type="caution">
    <text evidence="6">The sequence shown here is derived from an EMBL/GenBank/DDBJ whole genome shotgun (WGS) entry which is preliminary data.</text>
</comment>
<dbReference type="HOGENOM" id="CLU_033465_6_1_1"/>
<dbReference type="eggNOG" id="ENOG502QU4U">
    <property type="taxonomic scope" value="Eukaryota"/>
</dbReference>
<dbReference type="PANTHER" id="PTHR31465:SF9">
    <property type="entry name" value="SPHINGOID LONG-CHAIN BASE TRANSPORTER RSB1"/>
    <property type="match status" value="1"/>
</dbReference>
<feature type="transmembrane region" description="Helical" evidence="5">
    <location>
        <begin position="89"/>
        <end position="116"/>
    </location>
</feature>
<feature type="transmembrane region" description="Helical" evidence="5">
    <location>
        <begin position="167"/>
        <end position="193"/>
    </location>
</feature>
<keyword evidence="2 5" id="KW-0812">Transmembrane</keyword>
<evidence type="ECO:0000313" key="6">
    <source>
        <dbReference type="EMBL" id="EXJ70710.1"/>
    </source>
</evidence>
<dbReference type="GeneID" id="19190416"/>
<evidence type="ECO:0000256" key="1">
    <source>
        <dbReference type="ARBA" id="ARBA00004141"/>
    </source>
</evidence>
<evidence type="ECO:0000256" key="3">
    <source>
        <dbReference type="ARBA" id="ARBA00022989"/>
    </source>
</evidence>
<dbReference type="STRING" id="1182543.W9X050"/>
<name>W9X050_9EURO</name>
<dbReference type="AlphaFoldDB" id="W9X050"/>
<dbReference type="PANTHER" id="PTHR31465">
    <property type="entry name" value="PROTEIN RTA1-RELATED"/>
    <property type="match status" value="1"/>
</dbReference>
<sequence length="337" mass="36154">MNSTFDPANCTYATCSVEDYGQLGYIPSLAGNAFYLAVFCLACVAQILLGIRYRTWGFTVGMVGGIGLEMMGYISRIQLHFDDFNNNYFIIYLVGLTIGPAFFSGAIYICLARIIAVYGTRLSVLSPRAITIIFVGCDFFSLVLQAGGGALTSLDISPSLNQTGINMMIAGLASQVASTTAFCGICLQIVFSIHTKPDLINRNSTALRKRLTFQLFLSAHRNSWDTLAIAIATVTILIRCSFRVAELSKGFGSALANDQVMFMVLDGAMMSLAVLALSTGHPGPALGTGMWEQSGFKLLGGKSKMAERPIAYDLAGTPEAAFSRRSMRGVGRAVLGK</sequence>
<dbReference type="Pfam" id="PF04479">
    <property type="entry name" value="RTA1"/>
    <property type="match status" value="1"/>
</dbReference>
<keyword evidence="7" id="KW-1185">Reference proteome</keyword>
<dbReference type="OrthoDB" id="4521223at2759"/>
<feature type="transmembrane region" description="Helical" evidence="5">
    <location>
        <begin position="128"/>
        <end position="147"/>
    </location>
</feature>
<keyword evidence="3 5" id="KW-1133">Transmembrane helix</keyword>
<dbReference type="Proteomes" id="UP000019471">
    <property type="component" value="Unassembled WGS sequence"/>
</dbReference>
<dbReference type="RefSeq" id="XP_007744489.1">
    <property type="nucleotide sequence ID" value="XM_007746299.1"/>
</dbReference>
<evidence type="ECO:0000256" key="4">
    <source>
        <dbReference type="ARBA" id="ARBA00023136"/>
    </source>
</evidence>
<feature type="transmembrane region" description="Helical" evidence="5">
    <location>
        <begin position="33"/>
        <end position="51"/>
    </location>
</feature>
<accession>W9X050</accession>
<evidence type="ECO:0008006" key="8">
    <source>
        <dbReference type="Google" id="ProtNLM"/>
    </source>
</evidence>
<feature type="transmembrane region" description="Helical" evidence="5">
    <location>
        <begin position="58"/>
        <end position="77"/>
    </location>
</feature>
<evidence type="ECO:0000256" key="5">
    <source>
        <dbReference type="SAM" id="Phobius"/>
    </source>
</evidence>
<reference evidence="6 7" key="1">
    <citation type="submission" date="2013-03" db="EMBL/GenBank/DDBJ databases">
        <title>The Genome Sequence of Cladophialophora psammophila CBS 110553.</title>
        <authorList>
            <consortium name="The Broad Institute Genomics Platform"/>
            <person name="Cuomo C."/>
            <person name="de Hoog S."/>
            <person name="Gorbushina A."/>
            <person name="Walker B."/>
            <person name="Young S.K."/>
            <person name="Zeng Q."/>
            <person name="Gargeya S."/>
            <person name="Fitzgerald M."/>
            <person name="Haas B."/>
            <person name="Abouelleil A."/>
            <person name="Allen A.W."/>
            <person name="Alvarado L."/>
            <person name="Arachchi H.M."/>
            <person name="Berlin A.M."/>
            <person name="Chapman S.B."/>
            <person name="Gainer-Dewar J."/>
            <person name="Goldberg J."/>
            <person name="Griggs A."/>
            <person name="Gujja S."/>
            <person name="Hansen M."/>
            <person name="Howarth C."/>
            <person name="Imamovic A."/>
            <person name="Ireland A."/>
            <person name="Larimer J."/>
            <person name="McCowan C."/>
            <person name="Murphy C."/>
            <person name="Pearson M."/>
            <person name="Poon T.W."/>
            <person name="Priest M."/>
            <person name="Roberts A."/>
            <person name="Saif S."/>
            <person name="Shea T."/>
            <person name="Sisk P."/>
            <person name="Sykes S."/>
            <person name="Wortman J."/>
            <person name="Nusbaum C."/>
            <person name="Birren B."/>
        </authorList>
    </citation>
    <scope>NUCLEOTIDE SEQUENCE [LARGE SCALE GENOMIC DNA]</scope>
    <source>
        <strain evidence="6 7">CBS 110553</strain>
    </source>
</reference>
<gene>
    <name evidence="6" type="ORF">A1O5_05700</name>
</gene>
<evidence type="ECO:0000313" key="7">
    <source>
        <dbReference type="Proteomes" id="UP000019471"/>
    </source>
</evidence>
<dbReference type="EMBL" id="AMGX01000008">
    <property type="protein sequence ID" value="EXJ70710.1"/>
    <property type="molecule type" value="Genomic_DNA"/>
</dbReference>
<protein>
    <recommendedName>
        <fullName evidence="8">RTA1 like protein</fullName>
    </recommendedName>
</protein>
<comment type="subcellular location">
    <subcellularLocation>
        <location evidence="1">Membrane</location>
        <topology evidence="1">Multi-pass membrane protein</topology>
    </subcellularLocation>
</comment>
<proteinExistence type="predicted"/>
<dbReference type="GO" id="GO:0000324">
    <property type="term" value="C:fungal-type vacuole"/>
    <property type="evidence" value="ECO:0007669"/>
    <property type="project" value="TreeGrafter"/>
</dbReference>
<evidence type="ECO:0000256" key="2">
    <source>
        <dbReference type="ARBA" id="ARBA00022692"/>
    </source>
</evidence>
<dbReference type="GO" id="GO:0005886">
    <property type="term" value="C:plasma membrane"/>
    <property type="evidence" value="ECO:0007669"/>
    <property type="project" value="TreeGrafter"/>
</dbReference>